<dbReference type="AlphaFoldDB" id="X0VJ90"/>
<reference evidence="2" key="1">
    <citation type="journal article" date="2014" name="Front. Microbiol.">
        <title>High frequency of phylogenetically diverse reductive dehalogenase-homologous genes in deep subseafloor sedimentary metagenomes.</title>
        <authorList>
            <person name="Kawai M."/>
            <person name="Futagami T."/>
            <person name="Toyoda A."/>
            <person name="Takaki Y."/>
            <person name="Nishi S."/>
            <person name="Hori S."/>
            <person name="Arai W."/>
            <person name="Tsubouchi T."/>
            <person name="Morono Y."/>
            <person name="Uchiyama I."/>
            <person name="Ito T."/>
            <person name="Fujiyama A."/>
            <person name="Inagaki F."/>
            <person name="Takami H."/>
        </authorList>
    </citation>
    <scope>NUCLEOTIDE SEQUENCE</scope>
    <source>
        <strain evidence="2">Expedition CK06-06</strain>
    </source>
</reference>
<keyword evidence="1" id="KW-0472">Membrane</keyword>
<name>X0VJ90_9ZZZZ</name>
<feature type="non-terminal residue" evidence="2">
    <location>
        <position position="49"/>
    </location>
</feature>
<proteinExistence type="predicted"/>
<comment type="caution">
    <text evidence="2">The sequence shown here is derived from an EMBL/GenBank/DDBJ whole genome shotgun (WGS) entry which is preliminary data.</text>
</comment>
<evidence type="ECO:0000313" key="2">
    <source>
        <dbReference type="EMBL" id="GAG12543.1"/>
    </source>
</evidence>
<accession>X0VJ90</accession>
<dbReference type="EMBL" id="BARS01022239">
    <property type="protein sequence ID" value="GAG12543.1"/>
    <property type="molecule type" value="Genomic_DNA"/>
</dbReference>
<feature type="transmembrane region" description="Helical" evidence="1">
    <location>
        <begin position="12"/>
        <end position="33"/>
    </location>
</feature>
<organism evidence="2">
    <name type="scientific">marine sediment metagenome</name>
    <dbReference type="NCBI Taxonomy" id="412755"/>
    <lineage>
        <taxon>unclassified sequences</taxon>
        <taxon>metagenomes</taxon>
        <taxon>ecological metagenomes</taxon>
    </lineage>
</organism>
<gene>
    <name evidence="2" type="ORF">S01H1_35583</name>
</gene>
<sequence length="49" mass="5849">MTVRNKGFLLDIRFADMLALYVIVLYINEWFAVNSPDMEPYRHPLFDRG</sequence>
<keyword evidence="1" id="KW-0812">Transmembrane</keyword>
<keyword evidence="1" id="KW-1133">Transmembrane helix</keyword>
<protein>
    <submittedName>
        <fullName evidence="2">Uncharacterized protein</fullName>
    </submittedName>
</protein>
<evidence type="ECO:0000256" key="1">
    <source>
        <dbReference type="SAM" id="Phobius"/>
    </source>
</evidence>